<evidence type="ECO:0000313" key="4">
    <source>
        <dbReference type="EMBL" id="PWL17387.1"/>
    </source>
</evidence>
<accession>A0A316J6A3</accession>
<sequence length="258" mass="26864">MPMAFQPNVQQAIMQAASRYGVDPAALMRIAQIESGGNPNAKNPKSSAGGLFQFIDGTAKQYGLENRFDPAQASDAAARLARDNASILSRTLGRDPSAGELYLAHQQGAGGAAKLLGNPGARAVDIVGADAVRLNGGDMDMTAGEFANKWINKGSIGSQIAAQPSSPPQAPGTPAPPLDPPINVASHPAQPIQSQPEPPSGLLSALGVDAAQANPIFAAMGQMMPEQQQPQMMQPMQAPQSMPALTDYISQFLKTRMV</sequence>
<keyword evidence="5" id="KW-1185">Reference proteome</keyword>
<organism evidence="4 5">
    <name type="scientific">Falsochrobactrum shanghaiense</name>
    <dbReference type="NCBI Taxonomy" id="2201899"/>
    <lineage>
        <taxon>Bacteria</taxon>
        <taxon>Pseudomonadati</taxon>
        <taxon>Pseudomonadota</taxon>
        <taxon>Alphaproteobacteria</taxon>
        <taxon>Hyphomicrobiales</taxon>
        <taxon>Brucellaceae</taxon>
        <taxon>Falsochrobactrum</taxon>
    </lineage>
</organism>
<comment type="caution">
    <text evidence="4">The sequence shown here is derived from an EMBL/GenBank/DDBJ whole genome shotgun (WGS) entry which is preliminary data.</text>
</comment>
<dbReference type="OrthoDB" id="9805070at2"/>
<proteinExistence type="inferred from homology"/>
<reference evidence="4 5" key="1">
    <citation type="submission" date="2018-05" db="EMBL/GenBank/DDBJ databases">
        <title>Comparative genomic sequence analysis between strain HN4 and CCM 8460T (Falsochrobactrum ovis) will provide more evidence to prove that HN4 is a new species of Falsochrobactrum.</title>
        <authorList>
            <person name="Lyu W."/>
            <person name="Sun L."/>
            <person name="Yao L."/>
        </authorList>
    </citation>
    <scope>NUCLEOTIDE SEQUENCE [LARGE SCALE GENOMIC DNA]</scope>
    <source>
        <strain evidence="4 5">HN4</strain>
    </source>
</reference>
<evidence type="ECO:0000256" key="2">
    <source>
        <dbReference type="SAM" id="MobiDB-lite"/>
    </source>
</evidence>
<evidence type="ECO:0000313" key="5">
    <source>
        <dbReference type="Proteomes" id="UP000245865"/>
    </source>
</evidence>
<name>A0A316J6A3_9HYPH</name>
<dbReference type="Pfam" id="PF01464">
    <property type="entry name" value="SLT"/>
    <property type="match status" value="1"/>
</dbReference>
<comment type="similarity">
    <text evidence="1">Belongs to the virb1 family.</text>
</comment>
<evidence type="ECO:0000259" key="3">
    <source>
        <dbReference type="Pfam" id="PF01464"/>
    </source>
</evidence>
<evidence type="ECO:0000256" key="1">
    <source>
        <dbReference type="ARBA" id="ARBA00009387"/>
    </source>
</evidence>
<dbReference type="EMBL" id="QGDB01000004">
    <property type="protein sequence ID" value="PWL17387.1"/>
    <property type="molecule type" value="Genomic_DNA"/>
</dbReference>
<protein>
    <recommendedName>
        <fullName evidence="3">Transglycosylase SLT domain-containing protein</fullName>
    </recommendedName>
</protein>
<dbReference type="AlphaFoldDB" id="A0A316J6A3"/>
<gene>
    <name evidence="4" type="ORF">DKP76_11455</name>
</gene>
<dbReference type="Gene3D" id="1.10.530.10">
    <property type="match status" value="1"/>
</dbReference>
<feature type="compositionally biased region" description="Pro residues" evidence="2">
    <location>
        <begin position="165"/>
        <end position="180"/>
    </location>
</feature>
<dbReference type="RefSeq" id="WP_109706772.1">
    <property type="nucleotide sequence ID" value="NZ_QGDB01000004.1"/>
</dbReference>
<feature type="region of interest" description="Disordered" evidence="2">
    <location>
        <begin position="158"/>
        <end position="203"/>
    </location>
</feature>
<feature type="domain" description="Transglycosylase SLT" evidence="3">
    <location>
        <begin position="12"/>
        <end position="89"/>
    </location>
</feature>
<dbReference type="InterPro" id="IPR008258">
    <property type="entry name" value="Transglycosylase_SLT_dom_1"/>
</dbReference>
<dbReference type="InterPro" id="IPR023346">
    <property type="entry name" value="Lysozyme-like_dom_sf"/>
</dbReference>
<dbReference type="Proteomes" id="UP000245865">
    <property type="component" value="Unassembled WGS sequence"/>
</dbReference>
<dbReference type="SUPFAM" id="SSF53955">
    <property type="entry name" value="Lysozyme-like"/>
    <property type="match status" value="1"/>
</dbReference>